<evidence type="ECO:0000256" key="3">
    <source>
        <dbReference type="RuleBase" id="RU000524"/>
    </source>
</evidence>
<dbReference type="PANTHER" id="PTHR10302:SF27">
    <property type="entry name" value="SINGLE-STRANDED DNA-BINDING PROTEIN"/>
    <property type="match status" value="1"/>
</dbReference>
<dbReference type="GO" id="GO:0003677">
    <property type="term" value="F:DNA binding"/>
    <property type="evidence" value="ECO:0007669"/>
    <property type="project" value="UniProtKB-KW"/>
</dbReference>
<dbReference type="EMBL" id="BAABID010000003">
    <property type="protein sequence ID" value="GAA4718477.1"/>
    <property type="molecule type" value="Genomic_DNA"/>
</dbReference>
<gene>
    <name evidence="5" type="ORF">GCM10023216_03650</name>
</gene>
<dbReference type="PROSITE" id="PS50935">
    <property type="entry name" value="SSB"/>
    <property type="match status" value="1"/>
</dbReference>
<dbReference type="InterPro" id="IPR000424">
    <property type="entry name" value="Primosome_PriB/ssb"/>
</dbReference>
<accession>A0ABP8XZ49</accession>
<protein>
    <recommendedName>
        <fullName evidence="2 3">Single-stranded DNA-binding protein</fullName>
        <shortName evidence="2">SSB</shortName>
    </recommendedName>
</protein>
<dbReference type="RefSeq" id="WP_172151776.1">
    <property type="nucleotide sequence ID" value="NZ_BAABID010000003.1"/>
</dbReference>
<evidence type="ECO:0000313" key="6">
    <source>
        <dbReference type="Proteomes" id="UP001500956"/>
    </source>
</evidence>
<dbReference type="InterPro" id="IPR012340">
    <property type="entry name" value="NA-bd_OB-fold"/>
</dbReference>
<feature type="region of interest" description="Disordered" evidence="4">
    <location>
        <begin position="122"/>
        <end position="193"/>
    </location>
</feature>
<dbReference type="HAMAP" id="MF_00984">
    <property type="entry name" value="SSB"/>
    <property type="match status" value="1"/>
</dbReference>
<comment type="subunit">
    <text evidence="2">Homotetramer.</text>
</comment>
<proteinExistence type="inferred from homology"/>
<dbReference type="NCBIfam" id="TIGR00621">
    <property type="entry name" value="ssb"/>
    <property type="match status" value="1"/>
</dbReference>
<comment type="caution">
    <text evidence="5">The sequence shown here is derived from an EMBL/GenBank/DDBJ whole genome shotgun (WGS) entry which is preliminary data.</text>
</comment>
<evidence type="ECO:0000256" key="1">
    <source>
        <dbReference type="ARBA" id="ARBA00023125"/>
    </source>
</evidence>
<feature type="compositionally biased region" description="Low complexity" evidence="4">
    <location>
        <begin position="155"/>
        <end position="167"/>
    </location>
</feature>
<organism evidence="5 6">
    <name type="scientific">Isoptericola chiayiensis</name>
    <dbReference type="NCBI Taxonomy" id="579446"/>
    <lineage>
        <taxon>Bacteria</taxon>
        <taxon>Bacillati</taxon>
        <taxon>Actinomycetota</taxon>
        <taxon>Actinomycetes</taxon>
        <taxon>Micrococcales</taxon>
        <taxon>Promicromonosporaceae</taxon>
        <taxon>Isoptericola</taxon>
    </lineage>
</organism>
<name>A0ABP8XZ49_9MICO</name>
<keyword evidence="6" id="KW-1185">Reference proteome</keyword>
<evidence type="ECO:0000313" key="5">
    <source>
        <dbReference type="EMBL" id="GAA4718477.1"/>
    </source>
</evidence>
<feature type="compositionally biased region" description="Acidic residues" evidence="4">
    <location>
        <begin position="168"/>
        <end position="177"/>
    </location>
</feature>
<sequence>MSQATVTLTGYVGTMPPLHLSANQVPWTSFRVASTRRVRDGVTGEWQDGRTTWFTVKAFGRAARTVTASLVQGQPVVVTGRLSSEEWVDKEGRERYALIVEADAVGPDATRGLTSYTKVVLDELPGQPGPGGGQGQRPDPWQTGLATQSSGGAGEVPPGAVPSASDDGSADEDDVEESLTGAARPADVEPVGA</sequence>
<dbReference type="PANTHER" id="PTHR10302">
    <property type="entry name" value="SINGLE-STRANDED DNA-BINDING PROTEIN"/>
    <property type="match status" value="1"/>
</dbReference>
<dbReference type="Gene3D" id="2.40.50.140">
    <property type="entry name" value="Nucleic acid-binding proteins"/>
    <property type="match status" value="1"/>
</dbReference>
<reference evidence="6" key="1">
    <citation type="journal article" date="2019" name="Int. J. Syst. Evol. Microbiol.">
        <title>The Global Catalogue of Microorganisms (GCM) 10K type strain sequencing project: providing services to taxonomists for standard genome sequencing and annotation.</title>
        <authorList>
            <consortium name="The Broad Institute Genomics Platform"/>
            <consortium name="The Broad Institute Genome Sequencing Center for Infectious Disease"/>
            <person name="Wu L."/>
            <person name="Ma J."/>
        </authorList>
    </citation>
    <scope>NUCLEOTIDE SEQUENCE [LARGE SCALE GENOMIC DNA]</scope>
    <source>
        <strain evidence="6">JCM 18063</strain>
    </source>
</reference>
<evidence type="ECO:0000256" key="2">
    <source>
        <dbReference type="HAMAP-Rule" id="MF_00984"/>
    </source>
</evidence>
<comment type="caution">
    <text evidence="2">Lacks conserved residue(s) required for the propagation of feature annotation.</text>
</comment>
<evidence type="ECO:0000256" key="4">
    <source>
        <dbReference type="SAM" id="MobiDB-lite"/>
    </source>
</evidence>
<dbReference type="SUPFAM" id="SSF50249">
    <property type="entry name" value="Nucleic acid-binding proteins"/>
    <property type="match status" value="1"/>
</dbReference>
<dbReference type="CDD" id="cd04496">
    <property type="entry name" value="SSB_OBF"/>
    <property type="match status" value="1"/>
</dbReference>
<dbReference type="Pfam" id="PF00436">
    <property type="entry name" value="SSB"/>
    <property type="match status" value="1"/>
</dbReference>
<keyword evidence="1 2" id="KW-0238">DNA-binding</keyword>
<dbReference type="Proteomes" id="UP001500956">
    <property type="component" value="Unassembled WGS sequence"/>
</dbReference>
<dbReference type="InterPro" id="IPR011344">
    <property type="entry name" value="ssDNA-bd"/>
</dbReference>